<dbReference type="Proteomes" id="UP000603200">
    <property type="component" value="Unassembled WGS sequence"/>
</dbReference>
<accession>A0ABQ4A692</accession>
<dbReference type="InterPro" id="IPR026898">
    <property type="entry name" value="PrsW"/>
</dbReference>
<feature type="transmembrane region" description="Helical" evidence="1">
    <location>
        <begin position="38"/>
        <end position="58"/>
    </location>
</feature>
<comment type="caution">
    <text evidence="2">The sequence shown here is derived from an EMBL/GenBank/DDBJ whole genome shotgun (WGS) entry which is preliminary data.</text>
</comment>
<dbReference type="Pfam" id="PF13367">
    <property type="entry name" value="PrsW-protease"/>
    <property type="match status" value="1"/>
</dbReference>
<feature type="transmembrane region" description="Helical" evidence="1">
    <location>
        <begin position="64"/>
        <end position="86"/>
    </location>
</feature>
<protein>
    <submittedName>
        <fullName evidence="2">Protease PrsW</fullName>
    </submittedName>
</protein>
<gene>
    <name evidence="2" type="ORF">Ahu01nite_094820</name>
</gene>
<feature type="transmembrane region" description="Helical" evidence="1">
    <location>
        <begin position="216"/>
        <end position="241"/>
    </location>
</feature>
<dbReference type="PANTHER" id="PTHR36844:SF1">
    <property type="entry name" value="PROTEASE PRSW"/>
    <property type="match status" value="1"/>
</dbReference>
<dbReference type="PANTHER" id="PTHR36844">
    <property type="entry name" value="PROTEASE PRSW"/>
    <property type="match status" value="1"/>
</dbReference>
<organism evidence="2 3">
    <name type="scientific">Winogradskya humida</name>
    <dbReference type="NCBI Taxonomy" id="113566"/>
    <lineage>
        <taxon>Bacteria</taxon>
        <taxon>Bacillati</taxon>
        <taxon>Actinomycetota</taxon>
        <taxon>Actinomycetes</taxon>
        <taxon>Micromonosporales</taxon>
        <taxon>Micromonosporaceae</taxon>
        <taxon>Winogradskya</taxon>
    </lineage>
</organism>
<name>A0ABQ4A692_9ACTN</name>
<feature type="transmembrane region" description="Helical" evidence="1">
    <location>
        <begin position="253"/>
        <end position="276"/>
    </location>
</feature>
<proteinExistence type="predicted"/>
<keyword evidence="1" id="KW-1133">Transmembrane helix</keyword>
<evidence type="ECO:0000256" key="1">
    <source>
        <dbReference type="SAM" id="Phobius"/>
    </source>
</evidence>
<keyword evidence="2" id="KW-0378">Hydrolase</keyword>
<feature type="transmembrane region" description="Helical" evidence="1">
    <location>
        <begin position="98"/>
        <end position="118"/>
    </location>
</feature>
<evidence type="ECO:0000313" key="3">
    <source>
        <dbReference type="Proteomes" id="UP000603200"/>
    </source>
</evidence>
<dbReference type="EMBL" id="BOMN01000142">
    <property type="protein sequence ID" value="GIE26380.1"/>
    <property type="molecule type" value="Genomic_DNA"/>
</dbReference>
<dbReference type="GO" id="GO:0008233">
    <property type="term" value="F:peptidase activity"/>
    <property type="evidence" value="ECO:0007669"/>
    <property type="project" value="UniProtKB-KW"/>
</dbReference>
<keyword evidence="1" id="KW-0812">Transmembrane</keyword>
<evidence type="ECO:0000313" key="2">
    <source>
        <dbReference type="EMBL" id="GIE26380.1"/>
    </source>
</evidence>
<feature type="transmembrane region" description="Helical" evidence="1">
    <location>
        <begin position="282"/>
        <end position="306"/>
    </location>
</feature>
<dbReference type="GO" id="GO:0006508">
    <property type="term" value="P:proteolysis"/>
    <property type="evidence" value="ECO:0007669"/>
    <property type="project" value="UniProtKB-KW"/>
</dbReference>
<keyword evidence="3" id="KW-1185">Reference proteome</keyword>
<sequence>MTTLSPVTDTSAGQDSRTAALQASGWGAPFKLLQPRNLCFWVYALGVAAGIWRMVQYYGGGAGAYGVGLGTGALAFAIYTIPWLVLLAYHNRYTRQPASLLAAAFVWGAAAATFWIALPANGAFLSLYGKAFGQAWVNDWGAGLTAPINEEIGKALGLILLLGLARKLVRSPFDGLIIGAFIGLGFQISEDVLYAFNNTAVNFGADQVGSAWHIVLLRSATGLFGHVLFSAVFCSGLMWLLGRGDRPRRLRGLLLMIAAMIAHGGWDSMGALGYLLAGNYGVLLLMVVVMPVADLLLLWLAFRLAVPQEQAWLRDILAAETETGLLTEAEVTAAAGGWRTRRHYRKAQHGHDEKQRAKHILTAANDLAEQIAEAGGHDTDDVEHARAEITRLRTSPA</sequence>
<keyword evidence="1" id="KW-0472">Membrane</keyword>
<keyword evidence="2" id="KW-0645">Protease</keyword>
<reference evidence="2 3" key="1">
    <citation type="submission" date="2021-01" db="EMBL/GenBank/DDBJ databases">
        <title>Whole genome shotgun sequence of Actinoplanes humidus NBRC 14915.</title>
        <authorList>
            <person name="Komaki H."/>
            <person name="Tamura T."/>
        </authorList>
    </citation>
    <scope>NUCLEOTIDE SEQUENCE [LARGE SCALE GENOMIC DNA]</scope>
    <source>
        <strain evidence="2 3">NBRC 14915</strain>
    </source>
</reference>